<feature type="domain" description="CCHC-type" evidence="3">
    <location>
        <begin position="330"/>
        <end position="345"/>
    </location>
</feature>
<feature type="compositionally biased region" description="Polar residues" evidence="2">
    <location>
        <begin position="313"/>
        <end position="323"/>
    </location>
</feature>
<keyword evidence="1" id="KW-0479">Metal-binding</keyword>
<dbReference type="SMART" id="SM00343">
    <property type="entry name" value="ZnF_C2HC"/>
    <property type="match status" value="1"/>
</dbReference>
<dbReference type="Gene3D" id="4.10.60.10">
    <property type="entry name" value="Zinc finger, CCHC-type"/>
    <property type="match status" value="1"/>
</dbReference>
<feature type="compositionally biased region" description="Basic and acidic residues" evidence="2">
    <location>
        <begin position="283"/>
        <end position="295"/>
    </location>
</feature>
<keyword evidence="1" id="KW-0862">Zinc</keyword>
<dbReference type="InterPro" id="IPR001878">
    <property type="entry name" value="Znf_CCHC"/>
</dbReference>
<comment type="caution">
    <text evidence="4">The sequence shown here is derived from an EMBL/GenBank/DDBJ whole genome shotgun (WGS) entry which is preliminary data.</text>
</comment>
<evidence type="ECO:0000256" key="2">
    <source>
        <dbReference type="SAM" id="MobiDB-lite"/>
    </source>
</evidence>
<gene>
    <name evidence="4" type="ORF">PR002_g21534</name>
</gene>
<keyword evidence="1" id="KW-0863">Zinc-finger</keyword>
<feature type="compositionally biased region" description="Low complexity" evidence="2">
    <location>
        <begin position="63"/>
        <end position="74"/>
    </location>
</feature>
<accession>A0A6A3J4F2</accession>
<dbReference type="OrthoDB" id="120794at2759"/>
<feature type="region of interest" description="Disordered" evidence="2">
    <location>
        <begin position="1"/>
        <end position="74"/>
    </location>
</feature>
<dbReference type="Pfam" id="PF00098">
    <property type="entry name" value="zf-CCHC"/>
    <property type="match status" value="1"/>
</dbReference>
<dbReference type="AlphaFoldDB" id="A0A6A3J4F2"/>
<evidence type="ECO:0000313" key="4">
    <source>
        <dbReference type="EMBL" id="KAE8989152.1"/>
    </source>
</evidence>
<proteinExistence type="predicted"/>
<dbReference type="GO" id="GO:0008270">
    <property type="term" value="F:zinc ion binding"/>
    <property type="evidence" value="ECO:0007669"/>
    <property type="project" value="UniProtKB-KW"/>
</dbReference>
<dbReference type="PROSITE" id="PS50158">
    <property type="entry name" value="ZF_CCHC"/>
    <property type="match status" value="1"/>
</dbReference>
<feature type="compositionally biased region" description="Polar residues" evidence="2">
    <location>
        <begin position="346"/>
        <end position="355"/>
    </location>
</feature>
<dbReference type="EMBL" id="QXFU01002190">
    <property type="protein sequence ID" value="KAE8989152.1"/>
    <property type="molecule type" value="Genomic_DNA"/>
</dbReference>
<dbReference type="Proteomes" id="UP000435112">
    <property type="component" value="Unassembled WGS sequence"/>
</dbReference>
<dbReference type="Pfam" id="PF19259">
    <property type="entry name" value="Ty3_capsid"/>
    <property type="match status" value="1"/>
</dbReference>
<dbReference type="SUPFAM" id="SSF57756">
    <property type="entry name" value="Retrovirus zinc finger-like domains"/>
    <property type="match status" value="1"/>
</dbReference>
<evidence type="ECO:0000259" key="3">
    <source>
        <dbReference type="PROSITE" id="PS50158"/>
    </source>
</evidence>
<name>A0A6A3J4F2_9STRA</name>
<feature type="compositionally biased region" description="Basic and acidic residues" evidence="2">
    <location>
        <begin position="20"/>
        <end position="35"/>
    </location>
</feature>
<reference evidence="4 5" key="1">
    <citation type="submission" date="2018-09" db="EMBL/GenBank/DDBJ databases">
        <title>Genomic investigation of the strawberry pathogen Phytophthora fragariae indicates pathogenicity is determined by transcriptional variation in three key races.</title>
        <authorList>
            <person name="Adams T.M."/>
            <person name="Armitage A.D."/>
            <person name="Sobczyk M.K."/>
            <person name="Bates H.J."/>
            <person name="Dunwell J.M."/>
            <person name="Nellist C.F."/>
            <person name="Harrison R.J."/>
        </authorList>
    </citation>
    <scope>NUCLEOTIDE SEQUENCE [LARGE SCALE GENOMIC DNA]</scope>
    <source>
        <strain evidence="4 5">SCRP324</strain>
    </source>
</reference>
<protein>
    <recommendedName>
        <fullName evidence="3">CCHC-type domain-containing protein</fullName>
    </recommendedName>
</protein>
<organism evidence="4 5">
    <name type="scientific">Phytophthora rubi</name>
    <dbReference type="NCBI Taxonomy" id="129364"/>
    <lineage>
        <taxon>Eukaryota</taxon>
        <taxon>Sar</taxon>
        <taxon>Stramenopiles</taxon>
        <taxon>Oomycota</taxon>
        <taxon>Peronosporomycetes</taxon>
        <taxon>Peronosporales</taxon>
        <taxon>Peronosporaceae</taxon>
        <taxon>Phytophthora</taxon>
    </lineage>
</organism>
<evidence type="ECO:0000256" key="1">
    <source>
        <dbReference type="PROSITE-ProRule" id="PRU00047"/>
    </source>
</evidence>
<sequence>MKTPRAAEDVSPNLRPRQQTRLDEEINMGDAHDARAAGSPEAAASNGGTIPPRRSSGSAPANTPSQATSQAAPAPDVTTQIMQMMMMQEQAIQAQQQQFQAFLHQQALFQREIFESQARANTQKQKADPPKFNGKSSEDLELWLFHIEEHLSAYASERNSPDSRFVDMVVPFLSPEAMSWYREFKNTLGDSPRVWAVFKQQIRLRFRDSNYDYKLLSKLHNLRVSGTQQDYTSKFMLLLSQSSMELPEMVKRWFYQQNLRADTSCHISQNIPKTLQEAIEHAQRFEDARSARPRDAVQPVQPTGNKKPGRASTAPTTRPSTDATKPPIICHRCGEPGHIAPACPNRGTTGMQKSS</sequence>
<dbReference type="InterPro" id="IPR045358">
    <property type="entry name" value="Ty3_capsid"/>
</dbReference>
<dbReference type="InterPro" id="IPR036875">
    <property type="entry name" value="Znf_CCHC_sf"/>
</dbReference>
<feature type="region of interest" description="Disordered" evidence="2">
    <location>
        <begin position="283"/>
        <end position="355"/>
    </location>
</feature>
<evidence type="ECO:0000313" key="5">
    <source>
        <dbReference type="Proteomes" id="UP000435112"/>
    </source>
</evidence>
<dbReference type="GO" id="GO:0003676">
    <property type="term" value="F:nucleic acid binding"/>
    <property type="evidence" value="ECO:0007669"/>
    <property type="project" value="InterPro"/>
</dbReference>